<dbReference type="Gene3D" id="1.25.40.20">
    <property type="entry name" value="Ankyrin repeat-containing domain"/>
    <property type="match status" value="1"/>
</dbReference>
<feature type="compositionally biased region" description="Polar residues" evidence="2">
    <location>
        <begin position="725"/>
        <end position="734"/>
    </location>
</feature>
<dbReference type="EMBL" id="JABDTM020006341">
    <property type="protein sequence ID" value="KAH0821752.1"/>
    <property type="molecule type" value="Genomic_DNA"/>
</dbReference>
<dbReference type="CDD" id="cd09274">
    <property type="entry name" value="RNase_HI_RT_Ty3"/>
    <property type="match status" value="1"/>
</dbReference>
<dbReference type="Proteomes" id="UP000719412">
    <property type="component" value="Unassembled WGS sequence"/>
</dbReference>
<evidence type="ECO:0000259" key="3">
    <source>
        <dbReference type="PROSITE" id="PS50994"/>
    </source>
</evidence>
<feature type="region of interest" description="Disordered" evidence="2">
    <location>
        <begin position="675"/>
        <end position="734"/>
    </location>
</feature>
<dbReference type="SUPFAM" id="SSF53098">
    <property type="entry name" value="Ribonuclease H-like"/>
    <property type="match status" value="1"/>
</dbReference>
<keyword evidence="1" id="KW-0511">Multifunctional enzyme</keyword>
<dbReference type="SUPFAM" id="SSF48403">
    <property type="entry name" value="Ankyrin repeat"/>
    <property type="match status" value="1"/>
</dbReference>
<dbReference type="GO" id="GO:0015074">
    <property type="term" value="P:DNA integration"/>
    <property type="evidence" value="ECO:0007669"/>
    <property type="project" value="InterPro"/>
</dbReference>
<feature type="compositionally biased region" description="Low complexity" evidence="2">
    <location>
        <begin position="695"/>
        <end position="707"/>
    </location>
</feature>
<evidence type="ECO:0000313" key="4">
    <source>
        <dbReference type="EMBL" id="KAH0821752.1"/>
    </source>
</evidence>
<dbReference type="GO" id="GO:0003676">
    <property type="term" value="F:nucleic acid binding"/>
    <property type="evidence" value="ECO:0007669"/>
    <property type="project" value="InterPro"/>
</dbReference>
<sequence length="891" mass="101735">MHFFRFSIGVSNDYCYCWLPYTLCLQYLRYKKQLATTNKYRIEGVVEQHPPRSQHNWGQKIGSCSIVFKGDRKMTSPFSTRPVTGRPPNLEKVLTNRQAGGQSIGMFLARFEQLESYSYLPRPLSFPEKTAAIWKSSLRTSCTGCAAVWTQIVSALPFSLLARRQERCYTAHRSPRRDLCSVSRASVPRIGPSRHPLIDHLKIQNHSIVGQLREAVCSPYGDSSRRPEGPTLGPCHRPSYNPLSSISHPSTLPCRYFGELSAPLVQKQVTRGPRTPVHLSGTSSDVKNALVNVPILSFPDFDHPFTPECDASDVGIGAVLTQNISGREYVICYLSRALFPAEQRYSTTEKEYLTVVTDHYSLLCLNNLKDPLGRVGGWVMSLQAFDFDIVHRKGPNRTIGVGQKKSIRVREGHVFKRVKRRDGEFDPEWNHTWSRMREDVCRYVRRCPDCASVKPEQRSPAGTMGSRPEISRKWQLISADLLGPLPRCTTVTIRKVIDEIERRVFLMFGVPGFIIVDNGVQFGRSEFQNFLNNYGVKPYYNFLYTPQNNPTEWVNRTMKSLIVSYTDQDQRKWDENLDRVACALRTAKNEATKHTPYRDKAKRYYDVKRREVEYAVGDLVWKRSYRTTMAPNIFAPSWQNYSWAHLRIDKNVYALVDDIGVFKGKWHVKDLKPDHTCEREDDRDSSSPEFAGRDSQSPGQSSRFSSPTGTHRSSPDFTGAYRTSPKPNRSSPERTASAWLRFYATEERTFSFSLLDRECRERLRLFSMSIFESLGRKEGRAEVSLGVARPSRHLGENPKLVVQPPSQFTQMLVVPNRYTDVGVGITPAPAAKQQQQGDLGLHPEQNQLLDIHLAKAINNNDYKMTDLLLKNDAIVDVKDKFHYTPLHWAAI</sequence>
<dbReference type="InterPro" id="IPR041577">
    <property type="entry name" value="RT_RNaseH_2"/>
</dbReference>
<evidence type="ECO:0000313" key="5">
    <source>
        <dbReference type="Proteomes" id="UP000719412"/>
    </source>
</evidence>
<dbReference type="PANTHER" id="PTHR37984:SF5">
    <property type="entry name" value="PROTEIN NYNRIN-LIKE"/>
    <property type="match status" value="1"/>
</dbReference>
<dbReference type="AlphaFoldDB" id="A0A8J6LKC6"/>
<dbReference type="Pfam" id="PF17919">
    <property type="entry name" value="RT_RNaseH_2"/>
    <property type="match status" value="1"/>
</dbReference>
<dbReference type="InterPro" id="IPR036397">
    <property type="entry name" value="RNaseH_sf"/>
</dbReference>
<dbReference type="PANTHER" id="PTHR37984">
    <property type="entry name" value="PROTEIN CBG26694"/>
    <property type="match status" value="1"/>
</dbReference>
<dbReference type="GO" id="GO:0042575">
    <property type="term" value="C:DNA polymerase complex"/>
    <property type="evidence" value="ECO:0007669"/>
    <property type="project" value="UniProtKB-ARBA"/>
</dbReference>
<dbReference type="Gene3D" id="3.10.20.370">
    <property type="match status" value="1"/>
</dbReference>
<dbReference type="SUPFAM" id="SSF56672">
    <property type="entry name" value="DNA/RNA polymerases"/>
    <property type="match status" value="1"/>
</dbReference>
<keyword evidence="5" id="KW-1185">Reference proteome</keyword>
<comment type="caution">
    <text evidence="4">The sequence shown here is derived from an EMBL/GenBank/DDBJ whole genome shotgun (WGS) entry which is preliminary data.</text>
</comment>
<accession>A0A8J6LKC6</accession>
<feature type="compositionally biased region" description="Basic and acidic residues" evidence="2">
    <location>
        <begin position="675"/>
        <end position="686"/>
    </location>
</feature>
<feature type="domain" description="Integrase catalytic" evidence="3">
    <location>
        <begin position="496"/>
        <end position="604"/>
    </location>
</feature>
<name>A0A8J6LKC6_TENMO</name>
<reference evidence="4" key="1">
    <citation type="journal article" date="2020" name="J Insects Food Feed">
        <title>The yellow mealworm (Tenebrio molitor) genome: a resource for the emerging insects as food and feed industry.</title>
        <authorList>
            <person name="Eriksson T."/>
            <person name="Andere A."/>
            <person name="Kelstrup H."/>
            <person name="Emery V."/>
            <person name="Picard C."/>
        </authorList>
    </citation>
    <scope>NUCLEOTIDE SEQUENCE</scope>
    <source>
        <strain evidence="4">Stoneville</strain>
        <tissue evidence="4">Whole head</tissue>
    </source>
</reference>
<protein>
    <recommendedName>
        <fullName evidence="3">Integrase catalytic domain-containing protein</fullName>
    </recommendedName>
</protein>
<dbReference type="Gene3D" id="3.30.420.10">
    <property type="entry name" value="Ribonuclease H-like superfamily/Ribonuclease H"/>
    <property type="match status" value="1"/>
</dbReference>
<evidence type="ECO:0000256" key="2">
    <source>
        <dbReference type="SAM" id="MobiDB-lite"/>
    </source>
</evidence>
<dbReference type="InterPro" id="IPR036770">
    <property type="entry name" value="Ankyrin_rpt-contain_sf"/>
</dbReference>
<dbReference type="GO" id="GO:0071897">
    <property type="term" value="P:DNA biosynthetic process"/>
    <property type="evidence" value="ECO:0007669"/>
    <property type="project" value="UniProtKB-ARBA"/>
</dbReference>
<dbReference type="PROSITE" id="PS50994">
    <property type="entry name" value="INTEGRASE"/>
    <property type="match status" value="1"/>
</dbReference>
<proteinExistence type="predicted"/>
<reference evidence="4" key="2">
    <citation type="submission" date="2021-08" db="EMBL/GenBank/DDBJ databases">
        <authorList>
            <person name="Eriksson T."/>
        </authorList>
    </citation>
    <scope>NUCLEOTIDE SEQUENCE</scope>
    <source>
        <strain evidence="4">Stoneville</strain>
        <tissue evidence="4">Whole head</tissue>
    </source>
</reference>
<dbReference type="InterPro" id="IPR050951">
    <property type="entry name" value="Retrovirus_Pol_polyprotein"/>
</dbReference>
<dbReference type="InterPro" id="IPR043502">
    <property type="entry name" value="DNA/RNA_pol_sf"/>
</dbReference>
<dbReference type="InterPro" id="IPR001584">
    <property type="entry name" value="Integrase_cat-core"/>
</dbReference>
<dbReference type="GO" id="GO:0003824">
    <property type="term" value="F:catalytic activity"/>
    <property type="evidence" value="ECO:0007669"/>
    <property type="project" value="UniProtKB-KW"/>
</dbReference>
<dbReference type="InterPro" id="IPR012337">
    <property type="entry name" value="RNaseH-like_sf"/>
</dbReference>
<evidence type="ECO:0000256" key="1">
    <source>
        <dbReference type="ARBA" id="ARBA00023268"/>
    </source>
</evidence>
<gene>
    <name evidence="4" type="ORF">GEV33_001039</name>
</gene>
<organism evidence="4 5">
    <name type="scientific">Tenebrio molitor</name>
    <name type="common">Yellow mealworm beetle</name>
    <dbReference type="NCBI Taxonomy" id="7067"/>
    <lineage>
        <taxon>Eukaryota</taxon>
        <taxon>Metazoa</taxon>
        <taxon>Ecdysozoa</taxon>
        <taxon>Arthropoda</taxon>
        <taxon>Hexapoda</taxon>
        <taxon>Insecta</taxon>
        <taxon>Pterygota</taxon>
        <taxon>Neoptera</taxon>
        <taxon>Endopterygota</taxon>
        <taxon>Coleoptera</taxon>
        <taxon>Polyphaga</taxon>
        <taxon>Cucujiformia</taxon>
        <taxon>Tenebrionidae</taxon>
        <taxon>Tenebrio</taxon>
    </lineage>
</organism>